<dbReference type="InterPro" id="IPR037523">
    <property type="entry name" value="VOC_core"/>
</dbReference>
<sequence>MAPTFNVIGIVVADMARALAFYRRLGLDLPAEADTEPHVELTLPGGLRLAWDTVDTIRSFDPAWTPPSGGSRVGLAFLCANPAEVDQIYTQLVDAGYDGHLKPWDAFWGQRYAVVHDPDGNAVDLFAPLA</sequence>
<dbReference type="Pfam" id="PF00903">
    <property type="entry name" value="Glyoxalase"/>
    <property type="match status" value="1"/>
</dbReference>
<feature type="domain" description="VOC" evidence="1">
    <location>
        <begin position="4"/>
        <end position="128"/>
    </location>
</feature>
<dbReference type="AlphaFoldDB" id="A0A5M3XGU7"/>
<reference evidence="2 3" key="1">
    <citation type="submission" date="2019-10" db="EMBL/GenBank/DDBJ databases">
        <title>Whole genome shotgun sequence of Acrocarpospora pleiomorpha NBRC 16267.</title>
        <authorList>
            <person name="Ichikawa N."/>
            <person name="Kimura A."/>
            <person name="Kitahashi Y."/>
            <person name="Komaki H."/>
            <person name="Oguchi A."/>
        </authorList>
    </citation>
    <scope>NUCLEOTIDE SEQUENCE [LARGE SCALE GENOMIC DNA]</scope>
    <source>
        <strain evidence="2 3">NBRC 16267</strain>
    </source>
</reference>
<accession>A0A5M3XGU7</accession>
<evidence type="ECO:0000259" key="1">
    <source>
        <dbReference type="PROSITE" id="PS51819"/>
    </source>
</evidence>
<dbReference type="OrthoDB" id="9798201at2"/>
<keyword evidence="3" id="KW-1185">Reference proteome</keyword>
<dbReference type="RefSeq" id="WP_155343963.1">
    <property type="nucleotide sequence ID" value="NZ_BAAAHM010000004.1"/>
</dbReference>
<dbReference type="PANTHER" id="PTHR36503:SF3">
    <property type="entry name" value="BLR0126 PROTEIN"/>
    <property type="match status" value="1"/>
</dbReference>
<evidence type="ECO:0000313" key="3">
    <source>
        <dbReference type="Proteomes" id="UP000377595"/>
    </source>
</evidence>
<dbReference type="InterPro" id="IPR029068">
    <property type="entry name" value="Glyas_Bleomycin-R_OHBP_Dase"/>
</dbReference>
<comment type="caution">
    <text evidence="2">The sequence shown here is derived from an EMBL/GenBank/DDBJ whole genome shotgun (WGS) entry which is preliminary data.</text>
</comment>
<evidence type="ECO:0000313" key="2">
    <source>
        <dbReference type="EMBL" id="GES18841.1"/>
    </source>
</evidence>
<gene>
    <name evidence="2" type="ORF">Aple_017360</name>
</gene>
<dbReference type="Proteomes" id="UP000377595">
    <property type="component" value="Unassembled WGS sequence"/>
</dbReference>
<dbReference type="PANTHER" id="PTHR36503">
    <property type="entry name" value="BLR2520 PROTEIN"/>
    <property type="match status" value="1"/>
</dbReference>
<protein>
    <submittedName>
        <fullName evidence="2">Glyoxalase</fullName>
    </submittedName>
</protein>
<name>A0A5M3XGU7_9ACTN</name>
<dbReference type="EMBL" id="BLAF01000009">
    <property type="protein sequence ID" value="GES18841.1"/>
    <property type="molecule type" value="Genomic_DNA"/>
</dbReference>
<dbReference type="SUPFAM" id="SSF54593">
    <property type="entry name" value="Glyoxalase/Bleomycin resistance protein/Dihydroxybiphenyl dioxygenase"/>
    <property type="match status" value="1"/>
</dbReference>
<dbReference type="Gene3D" id="3.10.180.10">
    <property type="entry name" value="2,3-Dihydroxybiphenyl 1,2-Dioxygenase, domain 1"/>
    <property type="match status" value="1"/>
</dbReference>
<proteinExistence type="predicted"/>
<dbReference type="PROSITE" id="PS51819">
    <property type="entry name" value="VOC"/>
    <property type="match status" value="1"/>
</dbReference>
<dbReference type="InterPro" id="IPR004360">
    <property type="entry name" value="Glyas_Fos-R_dOase_dom"/>
</dbReference>
<organism evidence="2 3">
    <name type="scientific">Acrocarpospora pleiomorpha</name>
    <dbReference type="NCBI Taxonomy" id="90975"/>
    <lineage>
        <taxon>Bacteria</taxon>
        <taxon>Bacillati</taxon>
        <taxon>Actinomycetota</taxon>
        <taxon>Actinomycetes</taxon>
        <taxon>Streptosporangiales</taxon>
        <taxon>Streptosporangiaceae</taxon>
        <taxon>Acrocarpospora</taxon>
    </lineage>
</organism>